<evidence type="ECO:0000313" key="1">
    <source>
        <dbReference type="EMBL" id="PWJ47275.1"/>
    </source>
</evidence>
<gene>
    <name evidence="1" type="ORF">BXY45_1396</name>
</gene>
<dbReference type="AlphaFoldDB" id="A0A315ZNT3"/>
<name>A0A315ZNT3_9ACTN</name>
<dbReference type="SUPFAM" id="SSF52980">
    <property type="entry name" value="Restriction endonuclease-like"/>
    <property type="match status" value="1"/>
</dbReference>
<dbReference type="EMBL" id="QGDQ01000039">
    <property type="protein sequence ID" value="PWJ47275.1"/>
    <property type="molecule type" value="Genomic_DNA"/>
</dbReference>
<protein>
    <recommendedName>
        <fullName evidence="3">DUF559 domain-containing protein</fullName>
    </recommendedName>
</protein>
<dbReference type="RefSeq" id="WP_109776452.1">
    <property type="nucleotide sequence ID" value="NZ_QGDQ01000039.1"/>
</dbReference>
<dbReference type="Proteomes" id="UP000245469">
    <property type="component" value="Unassembled WGS sequence"/>
</dbReference>
<reference evidence="1 2" key="1">
    <citation type="submission" date="2018-03" db="EMBL/GenBank/DDBJ databases">
        <title>Genomic Encyclopedia of Archaeal and Bacterial Type Strains, Phase II (KMG-II): from individual species to whole genera.</title>
        <authorList>
            <person name="Goeker M."/>
        </authorList>
    </citation>
    <scope>NUCLEOTIDE SEQUENCE [LARGE SCALE GENOMIC DNA]</scope>
    <source>
        <strain evidence="1 2">DSM 44889</strain>
    </source>
</reference>
<organism evidence="1 2">
    <name type="scientific">Quadrisphaera granulorum</name>
    <dbReference type="NCBI Taxonomy" id="317664"/>
    <lineage>
        <taxon>Bacteria</taxon>
        <taxon>Bacillati</taxon>
        <taxon>Actinomycetota</taxon>
        <taxon>Actinomycetes</taxon>
        <taxon>Kineosporiales</taxon>
        <taxon>Kineosporiaceae</taxon>
        <taxon>Quadrisphaera</taxon>
    </lineage>
</organism>
<proteinExistence type="predicted"/>
<accession>A0A315ZNT3</accession>
<keyword evidence="2" id="KW-1185">Reference proteome</keyword>
<sequence>MPKKRPWPDELPDVFLVSDALEQGVLTSSQLRDPRLRRLFHGVCAPRFVPVDHALRCRGAALVVPPSARLTGTSLATVAGAPLADTWDDVEWVVPHGDWRTGPRGTVLRAASRGPLGDTSWRGVPTASRERMGFDLAARCGLELGVARLDVVVRARLLDLDAFKAWLLTRHDDGVVAVREAADLCDPRAESIPESRCRVRLVRAGFDVEPQFDVVDRDGVFVGRVDLALLEWKIAIEYEGKWRTLVEGQLTDDRLRLDGLRHAGWKVVHITAERMKGRGEVEDAVRRAVAERIAGI</sequence>
<dbReference type="InterPro" id="IPR011335">
    <property type="entry name" value="Restrct_endonuc-II-like"/>
</dbReference>
<evidence type="ECO:0008006" key="3">
    <source>
        <dbReference type="Google" id="ProtNLM"/>
    </source>
</evidence>
<dbReference type="Gene3D" id="3.40.960.10">
    <property type="entry name" value="VSR Endonuclease"/>
    <property type="match status" value="1"/>
</dbReference>
<dbReference type="OrthoDB" id="3566910at2"/>
<evidence type="ECO:0000313" key="2">
    <source>
        <dbReference type="Proteomes" id="UP000245469"/>
    </source>
</evidence>
<comment type="caution">
    <text evidence="1">The sequence shown here is derived from an EMBL/GenBank/DDBJ whole genome shotgun (WGS) entry which is preliminary data.</text>
</comment>